<dbReference type="InterPro" id="IPR002068">
    <property type="entry name" value="A-crystallin/Hsp20_dom"/>
</dbReference>
<proteinExistence type="inferred from homology"/>
<dbReference type="Pfam" id="PF00011">
    <property type="entry name" value="HSP20"/>
    <property type="match status" value="1"/>
</dbReference>
<feature type="domain" description="SHSP" evidence="3">
    <location>
        <begin position="47"/>
        <end position="150"/>
    </location>
</feature>
<gene>
    <name evidence="4" type="ORF">D1953_17075</name>
</gene>
<evidence type="ECO:0000313" key="4">
    <source>
        <dbReference type="EMBL" id="RID82842.1"/>
    </source>
</evidence>
<comment type="similarity">
    <text evidence="1 2">Belongs to the small heat shock protein (HSP20) family.</text>
</comment>
<evidence type="ECO:0000313" key="5">
    <source>
        <dbReference type="Proteomes" id="UP000266016"/>
    </source>
</evidence>
<dbReference type="InterPro" id="IPR008978">
    <property type="entry name" value="HSP20-like_chaperone"/>
</dbReference>
<keyword evidence="5" id="KW-1185">Reference proteome</keyword>
<reference evidence="4 5" key="1">
    <citation type="submission" date="2018-08" db="EMBL/GenBank/DDBJ databases">
        <title>Bacillus jemisoniae sp. nov., Bacillus chryseoplanitiae sp. nov., Bacillus resnikiae sp. nov., and Bacillus frankliniae sp. nov., isolated from Viking spacecraft and associated surfaces.</title>
        <authorList>
            <person name="Seuylemezian A."/>
            <person name="Vaishampayan P."/>
        </authorList>
    </citation>
    <scope>NUCLEOTIDE SEQUENCE [LARGE SCALE GENOMIC DNA]</scope>
    <source>
        <strain evidence="4 5">MA001</strain>
    </source>
</reference>
<organism evidence="4 5">
    <name type="scientific">Peribacillus asahii</name>
    <dbReference type="NCBI Taxonomy" id="228899"/>
    <lineage>
        <taxon>Bacteria</taxon>
        <taxon>Bacillati</taxon>
        <taxon>Bacillota</taxon>
        <taxon>Bacilli</taxon>
        <taxon>Bacillales</taxon>
        <taxon>Bacillaceae</taxon>
        <taxon>Peribacillus</taxon>
    </lineage>
</organism>
<evidence type="ECO:0000259" key="3">
    <source>
        <dbReference type="PROSITE" id="PS01031"/>
    </source>
</evidence>
<dbReference type="AlphaFoldDB" id="A0A398AZ63"/>
<dbReference type="Gene3D" id="2.60.40.790">
    <property type="match status" value="1"/>
</dbReference>
<comment type="caution">
    <text evidence="4">The sequence shown here is derived from an EMBL/GenBank/DDBJ whole genome shotgun (WGS) entry which is preliminary data.</text>
</comment>
<protein>
    <submittedName>
        <fullName evidence="4">Hsp20/alpha crystallin family protein</fullName>
    </submittedName>
</protein>
<name>A0A398AZ63_9BACI</name>
<accession>A0A398AZ63</accession>
<evidence type="ECO:0000256" key="2">
    <source>
        <dbReference type="RuleBase" id="RU003616"/>
    </source>
</evidence>
<dbReference type="Proteomes" id="UP000266016">
    <property type="component" value="Unassembled WGS sequence"/>
</dbReference>
<dbReference type="CDD" id="cd00298">
    <property type="entry name" value="ACD_sHsps_p23-like"/>
    <property type="match status" value="1"/>
</dbReference>
<dbReference type="SUPFAM" id="SSF49764">
    <property type="entry name" value="HSP20-like chaperones"/>
    <property type="match status" value="1"/>
</dbReference>
<dbReference type="PROSITE" id="PS01031">
    <property type="entry name" value="SHSP"/>
    <property type="match status" value="1"/>
</dbReference>
<dbReference type="EMBL" id="QWVS01000041">
    <property type="protein sequence ID" value="RID82842.1"/>
    <property type="molecule type" value="Genomic_DNA"/>
</dbReference>
<sequence length="150" mass="17808">MTYNNIKGFKRCYGGMNMQEPDSKKQQTEAQLFDEWVKKFFLDPHTQILDDETFFIDIYESDDEYFIEAALENYKTEDLSVRLQHDALTISVRDKSSSAKQGHPNIIERVIHFPFSLYHHQIRAEYAYSLLTIRIHKFHTCPIQTIIKIE</sequence>
<evidence type="ECO:0000256" key="1">
    <source>
        <dbReference type="PROSITE-ProRule" id="PRU00285"/>
    </source>
</evidence>